<comment type="caution">
    <text evidence="4">The sequence shown here is derived from an EMBL/GenBank/DDBJ whole genome shotgun (WGS) entry which is preliminary data.</text>
</comment>
<feature type="compositionally biased region" description="Polar residues" evidence="1">
    <location>
        <begin position="293"/>
        <end position="311"/>
    </location>
</feature>
<gene>
    <name evidence="4" type="ORF">CAMP_LOCUS13763</name>
</gene>
<dbReference type="Gene3D" id="3.40.50.410">
    <property type="entry name" value="von Willebrand factor, type A domain"/>
    <property type="match status" value="1"/>
</dbReference>
<sequence length="834" mass="94593">MNIFLFLFPFFIFLFYQVNCCVDLLFVIDTKNAEISKNRAIQVAKQIPEDQKIRKWIAISRQDRYVPRVVRNNAELLSVLSSVTGEYDRFLDVVTSEVARRTPTYQPLIILLFSDVGVNETLSSAWKSMSRAPALHIFRIGTSKKREIEEASEFRQLISCGNNKTSGPETLSSKFSGNEIRRAPIPLTTSRPLTSTRDPFVRKLTFLNPTKTLLKDRPIKRFTVTRNFKRITTSTFAPTWRRYRLTTIAPRQISPQIGYATRWTPNNKNINNNNNAPIWSSTAQKRPPPPFRNGNSNNNRVTGSNLGFRNRQQPSFRNNIRLTTTPRSIWNRFGNTKTTLRPFFRNNQRVFNNNRNILKTTPRPRFVTTRRPLISNNVKSGIRKNLITTPKPIRTTPRPFTMRKPLSTTRRPLNRNIIQKKPIAKIISGKITPRPAFRFTTHRPITTTKSYFNKSRTTSKPPRFTTKKSYVQKSRVTTARPRFGFGTTSKTTTRKFLKPTTARPKITVTPKVNLKTLSKPSRFTPKPRSKPRFSTTTSKAKIIKPKIPPAKHRVTSSPRSKLNHKVTPAPHKTSISKLRSSTPAPTVSTVLSAPPPSIKEQFAGGKNFRVRSRSVQFTLTEKPPVSPKSLGFNIRTHRSTLAPPTTTPFTPPACIIDVYFMIDLSKGTGDKTDKYLQIISTAVNQMPISKYATHAGIIGYSGPGRTRTDVYLDQIFEKKTLISEMMKMWRNAGTTKTANALRYAVKEFNSKAHPSRKNSKKVLVIFTDGYSQDNPKDAAKIVKSRGIQIIAVALNDKLAPPDVEQLKSIAESNVLLSPTGKDLRDKIIGSQCRL</sequence>
<dbReference type="SUPFAM" id="SSF53300">
    <property type="entry name" value="vWA-like"/>
    <property type="match status" value="1"/>
</dbReference>
<feature type="region of interest" description="Disordered" evidence="1">
    <location>
        <begin position="264"/>
        <end position="311"/>
    </location>
</feature>
<dbReference type="PANTHER" id="PTHR22588">
    <property type="entry name" value="VWFA DOMAIN-CONTAINING PROTEIN"/>
    <property type="match status" value="1"/>
</dbReference>
<dbReference type="Proteomes" id="UP001152747">
    <property type="component" value="Unassembled WGS sequence"/>
</dbReference>
<evidence type="ECO:0000313" key="5">
    <source>
        <dbReference type="Proteomes" id="UP001152747"/>
    </source>
</evidence>
<dbReference type="SMART" id="SM00327">
    <property type="entry name" value="VWA"/>
    <property type="match status" value="1"/>
</dbReference>
<proteinExistence type="predicted"/>
<evidence type="ECO:0000259" key="3">
    <source>
        <dbReference type="PROSITE" id="PS50234"/>
    </source>
</evidence>
<feature type="compositionally biased region" description="Low complexity" evidence="1">
    <location>
        <begin position="266"/>
        <end position="275"/>
    </location>
</feature>
<feature type="chain" id="PRO_5040236711" description="VWFA domain-containing protein" evidence="2">
    <location>
        <begin position="21"/>
        <end position="834"/>
    </location>
</feature>
<name>A0A9P1IUU4_9PELO</name>
<organism evidence="4 5">
    <name type="scientific">Caenorhabditis angaria</name>
    <dbReference type="NCBI Taxonomy" id="860376"/>
    <lineage>
        <taxon>Eukaryota</taxon>
        <taxon>Metazoa</taxon>
        <taxon>Ecdysozoa</taxon>
        <taxon>Nematoda</taxon>
        <taxon>Chromadorea</taxon>
        <taxon>Rhabditida</taxon>
        <taxon>Rhabditina</taxon>
        <taxon>Rhabditomorpha</taxon>
        <taxon>Rhabditoidea</taxon>
        <taxon>Rhabditidae</taxon>
        <taxon>Peloderinae</taxon>
        <taxon>Caenorhabditis</taxon>
    </lineage>
</organism>
<dbReference type="EMBL" id="CANHGI010000005">
    <property type="protein sequence ID" value="CAI5451126.1"/>
    <property type="molecule type" value="Genomic_DNA"/>
</dbReference>
<dbReference type="OrthoDB" id="10256829at2759"/>
<protein>
    <recommendedName>
        <fullName evidence="3">VWFA domain-containing protein</fullName>
    </recommendedName>
</protein>
<evidence type="ECO:0000256" key="1">
    <source>
        <dbReference type="SAM" id="MobiDB-lite"/>
    </source>
</evidence>
<dbReference type="PROSITE" id="PS50234">
    <property type="entry name" value="VWFA"/>
    <property type="match status" value="1"/>
</dbReference>
<feature type="region of interest" description="Disordered" evidence="1">
    <location>
        <begin position="452"/>
        <end position="473"/>
    </location>
</feature>
<dbReference type="InterPro" id="IPR052229">
    <property type="entry name" value="Collagen-VI/PIF"/>
</dbReference>
<feature type="compositionally biased region" description="Basic residues" evidence="1">
    <location>
        <begin position="541"/>
        <end position="554"/>
    </location>
</feature>
<feature type="signal peptide" evidence="2">
    <location>
        <begin position="1"/>
        <end position="20"/>
    </location>
</feature>
<feature type="region of interest" description="Disordered" evidence="1">
    <location>
        <begin position="517"/>
        <end position="596"/>
    </location>
</feature>
<dbReference type="AlphaFoldDB" id="A0A9P1IUU4"/>
<reference evidence="4" key="1">
    <citation type="submission" date="2022-11" db="EMBL/GenBank/DDBJ databases">
        <authorList>
            <person name="Kikuchi T."/>
        </authorList>
    </citation>
    <scope>NUCLEOTIDE SEQUENCE</scope>
    <source>
        <strain evidence="4">PS1010</strain>
    </source>
</reference>
<dbReference type="InterPro" id="IPR036465">
    <property type="entry name" value="vWFA_dom_sf"/>
</dbReference>
<keyword evidence="5" id="KW-1185">Reference proteome</keyword>
<dbReference type="PANTHER" id="PTHR22588:SF12">
    <property type="entry name" value="VWFA DOMAIN-CONTAINING PROTEIN"/>
    <property type="match status" value="1"/>
</dbReference>
<feature type="domain" description="VWFA" evidence="3">
    <location>
        <begin position="657"/>
        <end position="810"/>
    </location>
</feature>
<dbReference type="Pfam" id="PF00092">
    <property type="entry name" value="VWA"/>
    <property type="match status" value="1"/>
</dbReference>
<evidence type="ECO:0000256" key="2">
    <source>
        <dbReference type="SAM" id="SignalP"/>
    </source>
</evidence>
<dbReference type="InterPro" id="IPR002035">
    <property type="entry name" value="VWF_A"/>
</dbReference>
<keyword evidence="2" id="KW-0732">Signal</keyword>
<evidence type="ECO:0000313" key="4">
    <source>
        <dbReference type="EMBL" id="CAI5451126.1"/>
    </source>
</evidence>
<feature type="compositionally biased region" description="Polar residues" evidence="1">
    <location>
        <begin position="573"/>
        <end position="591"/>
    </location>
</feature>
<accession>A0A9P1IUU4</accession>